<keyword evidence="5" id="KW-1185">Reference proteome</keyword>
<evidence type="ECO:0000256" key="2">
    <source>
        <dbReference type="SAM" id="SignalP"/>
    </source>
</evidence>
<name>A0A8T9MS41_9NEIS</name>
<dbReference type="SMART" id="SM00062">
    <property type="entry name" value="PBPb"/>
    <property type="match status" value="1"/>
</dbReference>
<evidence type="ECO:0000313" key="4">
    <source>
        <dbReference type="EMBL" id="UOP04427.2"/>
    </source>
</evidence>
<dbReference type="KEGG" id="ckh:LVJ77_08995"/>
<feature type="domain" description="Solute-binding protein family 3/N-terminal" evidence="3">
    <location>
        <begin position="38"/>
        <end position="258"/>
    </location>
</feature>
<keyword evidence="1 2" id="KW-0732">Signal</keyword>
<proteinExistence type="predicted"/>
<dbReference type="Proteomes" id="UP000831534">
    <property type="component" value="Chromosome"/>
</dbReference>
<dbReference type="PROSITE" id="PS51257">
    <property type="entry name" value="PROKAR_LIPOPROTEIN"/>
    <property type="match status" value="1"/>
</dbReference>
<accession>A0A8T9MS41</accession>
<feature type="signal peptide" evidence="2">
    <location>
        <begin position="1"/>
        <end position="21"/>
    </location>
</feature>
<evidence type="ECO:0000313" key="5">
    <source>
        <dbReference type="Proteomes" id="UP000831534"/>
    </source>
</evidence>
<reference evidence="4" key="2">
    <citation type="submission" date="2024-09" db="EMBL/GenBank/DDBJ databases">
        <authorList>
            <person name="Veyrier F.J."/>
        </authorList>
    </citation>
    <scope>NUCLEOTIDE SEQUENCE</scope>
    <source>
        <strain evidence="4">17694</strain>
    </source>
</reference>
<evidence type="ECO:0000259" key="3">
    <source>
        <dbReference type="SMART" id="SM00062"/>
    </source>
</evidence>
<dbReference type="EMBL" id="CP091521">
    <property type="protein sequence ID" value="UOP04427.2"/>
    <property type="molecule type" value="Genomic_DNA"/>
</dbReference>
<dbReference type="Gene3D" id="3.40.190.10">
    <property type="entry name" value="Periplasmic binding protein-like II"/>
    <property type="match status" value="2"/>
</dbReference>
<evidence type="ECO:0000256" key="1">
    <source>
        <dbReference type="ARBA" id="ARBA00022729"/>
    </source>
</evidence>
<protein>
    <submittedName>
        <fullName evidence="4">Substrate-binding periplasmic protein</fullName>
    </submittedName>
</protein>
<dbReference type="PANTHER" id="PTHR35936">
    <property type="entry name" value="MEMBRANE-BOUND LYTIC MUREIN TRANSGLYCOSYLASE F"/>
    <property type="match status" value="1"/>
</dbReference>
<dbReference type="InterPro" id="IPR001638">
    <property type="entry name" value="Solute-binding_3/MltF_N"/>
</dbReference>
<reference evidence="4" key="1">
    <citation type="journal article" date="2022" name="Res Sq">
        <title>Evolution of multicellular longitudinally dividing oral cavity symbionts (Neisseriaceae).</title>
        <authorList>
            <person name="Nyongesa S."/>
            <person name="Weber P."/>
            <person name="Bernet E."/>
            <person name="Pullido F."/>
            <person name="Nieckarz M."/>
            <person name="Delaby M."/>
            <person name="Nieves C."/>
            <person name="Viehboeck T."/>
            <person name="Krause N."/>
            <person name="Rivera-Millot A."/>
            <person name="Nakamura A."/>
            <person name="Vischer N."/>
            <person name="VanNieuwenhze M."/>
            <person name="Brun Y."/>
            <person name="Cava F."/>
            <person name="Bulgheresi S."/>
            <person name="Veyrier F."/>
        </authorList>
    </citation>
    <scope>NUCLEOTIDE SEQUENCE</scope>
    <source>
        <strain evidence="4">17694</strain>
    </source>
</reference>
<dbReference type="PANTHER" id="PTHR35936:SF17">
    <property type="entry name" value="ARGININE-BINDING EXTRACELLULAR PROTEIN ARTP"/>
    <property type="match status" value="1"/>
</dbReference>
<sequence>MKKTLLSLMCTLGLLCGCGDAAESAAAASATAADKQTVYRVAAEIDLPFTVQGPNGTIDGFDYELLKAIGAQHGFDVQFEAHSRSGMFEALAGKQADIVASGIYLNDERKIRFEATEPYMESGTVFLVREGTGINGLGGMAGKRIAVKGQTVAEGLVKTVLGEDNYSVHPTLWLAFKDLMTGRADAVLGDEASLRHYAQEYPEEKLVLLDNLNRPREHYVFLVQKGNKPLLDKLNKGLAQARADGTYQRLHSKWFEGKPGHTH</sequence>
<organism evidence="4 5">
    <name type="scientific">Conchiformibius kuhniae</name>
    <dbReference type="NCBI Taxonomy" id="211502"/>
    <lineage>
        <taxon>Bacteria</taxon>
        <taxon>Pseudomonadati</taxon>
        <taxon>Pseudomonadota</taxon>
        <taxon>Betaproteobacteria</taxon>
        <taxon>Neisseriales</taxon>
        <taxon>Neisseriaceae</taxon>
        <taxon>Conchiformibius</taxon>
    </lineage>
</organism>
<feature type="chain" id="PRO_5044891009" evidence="2">
    <location>
        <begin position="22"/>
        <end position="263"/>
    </location>
</feature>
<dbReference type="RefSeq" id="WP_027009921.1">
    <property type="nucleotide sequence ID" value="NZ_CP091521.1"/>
</dbReference>
<dbReference type="SUPFAM" id="SSF53850">
    <property type="entry name" value="Periplasmic binding protein-like II"/>
    <property type="match status" value="1"/>
</dbReference>
<dbReference type="Pfam" id="PF00497">
    <property type="entry name" value="SBP_bac_3"/>
    <property type="match status" value="1"/>
</dbReference>
<gene>
    <name evidence="4" type="ORF">LVJ77_08995</name>
</gene>
<dbReference type="AlphaFoldDB" id="A0A8T9MS41"/>